<keyword evidence="2" id="KW-0288">FMN</keyword>
<dbReference type="InterPro" id="IPR004136">
    <property type="entry name" value="NMO"/>
</dbReference>
<feature type="non-terminal residue" evidence="4">
    <location>
        <position position="1"/>
    </location>
</feature>
<proteinExistence type="predicted"/>
<gene>
    <name evidence="4" type="ORF">S12H4_29351</name>
</gene>
<keyword evidence="1" id="KW-0285">Flavoprotein</keyword>
<organism evidence="4">
    <name type="scientific">marine sediment metagenome</name>
    <dbReference type="NCBI Taxonomy" id="412755"/>
    <lineage>
        <taxon>unclassified sequences</taxon>
        <taxon>metagenomes</taxon>
        <taxon>ecological metagenomes</taxon>
    </lineage>
</organism>
<dbReference type="InterPro" id="IPR013785">
    <property type="entry name" value="Aldolase_TIM"/>
</dbReference>
<dbReference type="Gene3D" id="3.20.20.70">
    <property type="entry name" value="Aldolase class I"/>
    <property type="match status" value="1"/>
</dbReference>
<dbReference type="PANTHER" id="PTHR32332:SF20">
    <property type="entry name" value="2-NITROPROPANE DIOXYGENASE-LIKE PROTEIN"/>
    <property type="match status" value="1"/>
</dbReference>
<evidence type="ECO:0000256" key="2">
    <source>
        <dbReference type="ARBA" id="ARBA00022643"/>
    </source>
</evidence>
<dbReference type="EMBL" id="BARW01016923">
    <property type="protein sequence ID" value="GAI96744.1"/>
    <property type="molecule type" value="Genomic_DNA"/>
</dbReference>
<dbReference type="SUPFAM" id="SSF51412">
    <property type="entry name" value="Inosine monophosphate dehydrogenase (IMPDH)"/>
    <property type="match status" value="1"/>
</dbReference>
<dbReference type="AlphaFoldDB" id="X1UWJ9"/>
<keyword evidence="3" id="KW-0560">Oxidoreductase</keyword>
<dbReference type="Pfam" id="PF03060">
    <property type="entry name" value="NMO"/>
    <property type="match status" value="1"/>
</dbReference>
<dbReference type="GO" id="GO:0018580">
    <property type="term" value="F:nitronate monooxygenase activity"/>
    <property type="evidence" value="ECO:0007669"/>
    <property type="project" value="InterPro"/>
</dbReference>
<evidence type="ECO:0000256" key="1">
    <source>
        <dbReference type="ARBA" id="ARBA00022630"/>
    </source>
</evidence>
<dbReference type="PANTHER" id="PTHR32332">
    <property type="entry name" value="2-NITROPROPANE DIOXYGENASE"/>
    <property type="match status" value="1"/>
</dbReference>
<evidence type="ECO:0000313" key="4">
    <source>
        <dbReference type="EMBL" id="GAI96744.1"/>
    </source>
</evidence>
<sequence>SGFKSAGIKVIHKCTAVRFAQTAERIGCDAVSIDGFECAGHPGEEDITSLILIPLTVDAVSIPIIASGGFGDARGFVAALSLGAEGVNMGTRFLATQETPVHSRVKEWLIRASERDTMLIMRSVRNTERVLRNPIAEKVTEMEKESATLEELAPLLSGERGRELLETGELDRGLQTAGQVVGLIRDIPTVKELIDSIISQAREIIEERLSKFVEG</sequence>
<comment type="caution">
    <text evidence="4">The sequence shown here is derived from an EMBL/GenBank/DDBJ whole genome shotgun (WGS) entry which is preliminary data.</text>
</comment>
<dbReference type="CDD" id="cd04730">
    <property type="entry name" value="NPD_like"/>
    <property type="match status" value="1"/>
</dbReference>
<accession>X1UWJ9</accession>
<reference evidence="4" key="1">
    <citation type="journal article" date="2014" name="Front. Microbiol.">
        <title>High frequency of phylogenetically diverse reductive dehalogenase-homologous genes in deep subseafloor sedimentary metagenomes.</title>
        <authorList>
            <person name="Kawai M."/>
            <person name="Futagami T."/>
            <person name="Toyoda A."/>
            <person name="Takaki Y."/>
            <person name="Nishi S."/>
            <person name="Hori S."/>
            <person name="Arai W."/>
            <person name="Tsubouchi T."/>
            <person name="Morono Y."/>
            <person name="Uchiyama I."/>
            <person name="Ito T."/>
            <person name="Fujiyama A."/>
            <person name="Inagaki F."/>
            <person name="Takami H."/>
        </authorList>
    </citation>
    <scope>NUCLEOTIDE SEQUENCE</scope>
    <source>
        <strain evidence="4">Expedition CK06-06</strain>
    </source>
</reference>
<protein>
    <submittedName>
        <fullName evidence="4">Uncharacterized protein</fullName>
    </submittedName>
</protein>
<evidence type="ECO:0000256" key="3">
    <source>
        <dbReference type="ARBA" id="ARBA00023002"/>
    </source>
</evidence>
<name>X1UWJ9_9ZZZZ</name>